<evidence type="ECO:0000256" key="1">
    <source>
        <dbReference type="SAM" id="MobiDB-lite"/>
    </source>
</evidence>
<evidence type="ECO:0000313" key="3">
    <source>
        <dbReference type="Proteomes" id="UP000015106"/>
    </source>
</evidence>
<dbReference type="Proteomes" id="UP000015106">
    <property type="component" value="Unassembled WGS sequence"/>
</dbReference>
<dbReference type="AlphaFoldDB" id="A0A8R7R9B3"/>
<protein>
    <submittedName>
        <fullName evidence="2">Uncharacterized protein</fullName>
    </submittedName>
</protein>
<dbReference type="Gramene" id="TuG1812S0001631800.01.T01">
    <property type="protein sequence ID" value="TuG1812S0001631800.01.T01.s_cds13153"/>
    <property type="gene ID" value="TuG1812S0001631800.01"/>
</dbReference>
<reference evidence="3" key="1">
    <citation type="journal article" date="2013" name="Nature">
        <title>Draft genome of the wheat A-genome progenitor Triticum urartu.</title>
        <authorList>
            <person name="Ling H.Q."/>
            <person name="Zhao S."/>
            <person name="Liu D."/>
            <person name="Wang J."/>
            <person name="Sun H."/>
            <person name="Zhang C."/>
            <person name="Fan H."/>
            <person name="Li D."/>
            <person name="Dong L."/>
            <person name="Tao Y."/>
            <person name="Gao C."/>
            <person name="Wu H."/>
            <person name="Li Y."/>
            <person name="Cui Y."/>
            <person name="Guo X."/>
            <person name="Zheng S."/>
            <person name="Wang B."/>
            <person name="Yu K."/>
            <person name="Liang Q."/>
            <person name="Yang W."/>
            <person name="Lou X."/>
            <person name="Chen J."/>
            <person name="Feng M."/>
            <person name="Jian J."/>
            <person name="Zhang X."/>
            <person name="Luo G."/>
            <person name="Jiang Y."/>
            <person name="Liu J."/>
            <person name="Wang Z."/>
            <person name="Sha Y."/>
            <person name="Zhang B."/>
            <person name="Wu H."/>
            <person name="Tang D."/>
            <person name="Shen Q."/>
            <person name="Xue P."/>
            <person name="Zou S."/>
            <person name="Wang X."/>
            <person name="Liu X."/>
            <person name="Wang F."/>
            <person name="Yang Y."/>
            <person name="An X."/>
            <person name="Dong Z."/>
            <person name="Zhang K."/>
            <person name="Zhang X."/>
            <person name="Luo M.C."/>
            <person name="Dvorak J."/>
            <person name="Tong Y."/>
            <person name="Wang J."/>
            <person name="Yang H."/>
            <person name="Li Z."/>
            <person name="Wang D."/>
            <person name="Zhang A."/>
            <person name="Wang J."/>
        </authorList>
    </citation>
    <scope>NUCLEOTIDE SEQUENCE</scope>
    <source>
        <strain evidence="3">cv. G1812</strain>
    </source>
</reference>
<evidence type="ECO:0000313" key="2">
    <source>
        <dbReference type="EnsemblPlants" id="TuG1812S0001631800.01.T01.s_cds13153"/>
    </source>
</evidence>
<proteinExistence type="predicted"/>
<sequence length="254" mass="27841">GDQKNHVAKCKAPCANDPARRTLGVRIVTGSTLAGARGVAPRLAPTSRRRRRRRHGRHLRGGREDLLGQQHPVERVHRDGRRRVHAAGELGGGPARHDADRAGGVCDVHLVRVHGHRARRRQLGEGRERVVPGHGVVQHERPELVGGEVGQHGLVEGRERRVLGREDGDALLGVVGLALERLDHVGHGEVLQELAIRPGEGEQFGELDVARGRRRRRGLDDRRPCLLGQGAAGERQAKQCADKNSRLGLHFCKT</sequence>
<feature type="compositionally biased region" description="Basic residues" evidence="1">
    <location>
        <begin position="47"/>
        <end position="60"/>
    </location>
</feature>
<dbReference type="EnsemblPlants" id="TuG1812S0001631800.01.T01">
    <property type="protein sequence ID" value="TuG1812S0001631800.01.T01.s_cds13153"/>
    <property type="gene ID" value="TuG1812S0001631800.01"/>
</dbReference>
<organism evidence="2 3">
    <name type="scientific">Triticum urartu</name>
    <name type="common">Red wild einkorn</name>
    <name type="synonym">Crithodium urartu</name>
    <dbReference type="NCBI Taxonomy" id="4572"/>
    <lineage>
        <taxon>Eukaryota</taxon>
        <taxon>Viridiplantae</taxon>
        <taxon>Streptophyta</taxon>
        <taxon>Embryophyta</taxon>
        <taxon>Tracheophyta</taxon>
        <taxon>Spermatophyta</taxon>
        <taxon>Magnoliopsida</taxon>
        <taxon>Liliopsida</taxon>
        <taxon>Poales</taxon>
        <taxon>Poaceae</taxon>
        <taxon>BOP clade</taxon>
        <taxon>Pooideae</taxon>
        <taxon>Triticodae</taxon>
        <taxon>Triticeae</taxon>
        <taxon>Triticinae</taxon>
        <taxon>Triticum</taxon>
    </lineage>
</organism>
<keyword evidence="3" id="KW-1185">Reference proteome</keyword>
<feature type="region of interest" description="Disordered" evidence="1">
    <location>
        <begin position="36"/>
        <end position="65"/>
    </location>
</feature>
<reference evidence="2" key="2">
    <citation type="submission" date="2022-06" db="UniProtKB">
        <authorList>
            <consortium name="EnsemblPlants"/>
        </authorList>
    </citation>
    <scope>IDENTIFICATION</scope>
</reference>
<accession>A0A8R7R9B3</accession>
<name>A0A8R7R9B3_TRIUA</name>